<dbReference type="AlphaFoldDB" id="A0A3G8JV28"/>
<keyword evidence="3 4" id="KW-0862">Zinc</keyword>
<comment type="cofactor">
    <cofactor evidence="4">
        <name>Zn(2+)</name>
        <dbReference type="ChEBI" id="CHEBI:29105"/>
    </cofactor>
    <text evidence="4">Binds 1 zinc ion per subunit.</text>
</comment>
<dbReference type="Pfam" id="PF02585">
    <property type="entry name" value="PIG-L"/>
    <property type="match status" value="1"/>
</dbReference>
<protein>
    <recommendedName>
        <fullName evidence="4">1D-myo-inositol 2-acetamido-2-deoxy-alpha-D-glucopyranoside deacetylase</fullName>
        <shortName evidence="4">GlcNAc-Ins deacetylase</shortName>
        <ecNumber evidence="4">3.5.1.103</ecNumber>
    </recommendedName>
    <alternativeName>
        <fullName evidence="4">N-acetyl-1-D-myo-inositol-2-amino-2-deoxy-alpha-D-glucopyranoside deacetylase</fullName>
    </alternativeName>
</protein>
<keyword evidence="1 4" id="KW-0479">Metal-binding</keyword>
<sequence length="310" mass="32449">MTQASGATGDATAGGRRLLLLHAHPDDESIMTGGTIARYLAEGAEVRVLTFTLGEEGEVIGDEWSQLAADGGADQLGGYRILELTRALAELSPAGGDVLRPRFLGGAGRWRDSGMAGTPSAQHPRALVQASPEDLVDTLVAEIVDFAPQVIVTYDDAGTYGHPDHMLVHETTVAAVPRALPQLPASGLKVYESVTERAALDAGLASAAGRVPDGWRMPQPGELPGYPESAITTEIDVTAYVPQKSAALAAHATQVTVAASGTEYALSNNILQPVFDHEHFILTGRWGGRATEMSDGTDGVRETDLFSGVG</sequence>
<evidence type="ECO:0000313" key="5">
    <source>
        <dbReference type="EMBL" id="AZG48738.1"/>
    </source>
</evidence>
<dbReference type="HAMAP" id="MF_01696">
    <property type="entry name" value="MshB"/>
    <property type="match status" value="1"/>
</dbReference>
<dbReference type="PANTHER" id="PTHR12993:SF26">
    <property type="entry name" value="1D-MYO-INOSITOL 2-ACETAMIDO-2-DEOXY-ALPHA-D-GLUCOPYRANOSIDE DEACETYLASE"/>
    <property type="match status" value="1"/>
</dbReference>
<dbReference type="Proteomes" id="UP000271469">
    <property type="component" value="Chromosome"/>
</dbReference>
<dbReference type="KEGG" id="gom:D7316_05359"/>
<dbReference type="GO" id="GO:0035595">
    <property type="term" value="F:N-acetylglucosaminylinositol deacetylase activity"/>
    <property type="evidence" value="ECO:0007669"/>
    <property type="project" value="UniProtKB-EC"/>
</dbReference>
<dbReference type="GO" id="GO:0010125">
    <property type="term" value="P:mycothiol biosynthetic process"/>
    <property type="evidence" value="ECO:0007669"/>
    <property type="project" value="UniProtKB-UniRule"/>
</dbReference>
<keyword evidence="2 4" id="KW-0378">Hydrolase</keyword>
<accession>A0A3G8JV28</accession>
<proteinExistence type="inferred from homology"/>
<dbReference type="InterPro" id="IPR017810">
    <property type="entry name" value="Mycothiol_biosynthesis_MshB"/>
</dbReference>
<feature type="binding site" evidence="4">
    <location>
        <position position="27"/>
    </location>
    <ligand>
        <name>Zn(2+)</name>
        <dbReference type="ChEBI" id="CHEBI:29105"/>
    </ligand>
</feature>
<dbReference type="PANTHER" id="PTHR12993">
    <property type="entry name" value="N-ACETYLGLUCOSAMINYL-PHOSPHATIDYLINOSITOL DE-N-ACETYLASE-RELATED"/>
    <property type="match status" value="1"/>
</dbReference>
<comment type="similarity">
    <text evidence="4">Belongs to the MshB deacetylase family.</text>
</comment>
<reference evidence="5 6" key="1">
    <citation type="submission" date="2018-11" db="EMBL/GenBank/DDBJ databases">
        <title>Gordonia insulae sp. nov., isolated from an island soil.</title>
        <authorList>
            <person name="Kim Y.S."/>
            <person name="Kim S.B."/>
        </authorList>
    </citation>
    <scope>NUCLEOTIDE SEQUENCE [LARGE SCALE GENOMIC DNA]</scope>
    <source>
        <strain evidence="5 6">MMS17-SY073</strain>
    </source>
</reference>
<organism evidence="5 6">
    <name type="scientific">Gordonia insulae</name>
    <dbReference type="NCBI Taxonomy" id="2420509"/>
    <lineage>
        <taxon>Bacteria</taxon>
        <taxon>Bacillati</taxon>
        <taxon>Actinomycetota</taxon>
        <taxon>Actinomycetes</taxon>
        <taxon>Mycobacteriales</taxon>
        <taxon>Gordoniaceae</taxon>
        <taxon>Gordonia</taxon>
    </lineage>
</organism>
<dbReference type="InterPro" id="IPR003737">
    <property type="entry name" value="GlcNAc_PI_deacetylase-related"/>
</dbReference>
<feature type="binding site" evidence="4">
    <location>
        <position position="165"/>
    </location>
    <ligand>
        <name>Zn(2+)</name>
        <dbReference type="ChEBI" id="CHEBI:29105"/>
    </ligand>
</feature>
<comment type="catalytic activity">
    <reaction evidence="4">
        <text>1D-myo-inositol 2-acetamido-2-deoxy-alpha-D-glucopyranoside + H2O = 1D-myo-inositol 2-amino-2-deoxy-alpha-D-glucopyranoside + acetate</text>
        <dbReference type="Rhea" id="RHEA:26180"/>
        <dbReference type="ChEBI" id="CHEBI:15377"/>
        <dbReference type="ChEBI" id="CHEBI:30089"/>
        <dbReference type="ChEBI" id="CHEBI:52442"/>
        <dbReference type="ChEBI" id="CHEBI:58886"/>
        <dbReference type="EC" id="3.5.1.103"/>
    </reaction>
</comment>
<comment type="function">
    <text evidence="4">Catalyzes the deacetylation of 1D-myo-inositol 2-acetamido-2-deoxy-alpha-D-glucopyranoside (GlcNAc-Ins) in the mycothiol biosynthesis pathway.</text>
</comment>
<evidence type="ECO:0000256" key="2">
    <source>
        <dbReference type="ARBA" id="ARBA00022801"/>
    </source>
</evidence>
<evidence type="ECO:0000313" key="6">
    <source>
        <dbReference type="Proteomes" id="UP000271469"/>
    </source>
</evidence>
<dbReference type="InterPro" id="IPR024078">
    <property type="entry name" value="LmbE-like_dom_sf"/>
</dbReference>
<keyword evidence="6" id="KW-1185">Reference proteome</keyword>
<dbReference type="Gene3D" id="3.40.50.10320">
    <property type="entry name" value="LmbE-like"/>
    <property type="match status" value="1"/>
</dbReference>
<gene>
    <name evidence="5" type="primary">mshB_2</name>
    <name evidence="4" type="synonym">mshB</name>
    <name evidence="5" type="ORF">D7316_05359</name>
</gene>
<dbReference type="RefSeq" id="WP_269462517.1">
    <property type="nucleotide sequence ID" value="NZ_CP033972.1"/>
</dbReference>
<dbReference type="EMBL" id="CP033972">
    <property type="protein sequence ID" value="AZG48738.1"/>
    <property type="molecule type" value="Genomic_DNA"/>
</dbReference>
<evidence type="ECO:0000256" key="4">
    <source>
        <dbReference type="HAMAP-Rule" id="MF_01696"/>
    </source>
</evidence>
<evidence type="ECO:0000256" key="1">
    <source>
        <dbReference type="ARBA" id="ARBA00022723"/>
    </source>
</evidence>
<evidence type="ECO:0000256" key="3">
    <source>
        <dbReference type="ARBA" id="ARBA00022833"/>
    </source>
</evidence>
<dbReference type="GO" id="GO:0008270">
    <property type="term" value="F:zinc ion binding"/>
    <property type="evidence" value="ECO:0007669"/>
    <property type="project" value="UniProtKB-UniRule"/>
</dbReference>
<name>A0A3G8JV28_9ACTN</name>
<feature type="binding site" evidence="4">
    <location>
        <position position="24"/>
    </location>
    <ligand>
        <name>Zn(2+)</name>
        <dbReference type="ChEBI" id="CHEBI:29105"/>
    </ligand>
</feature>
<dbReference type="NCBIfam" id="TIGR03445">
    <property type="entry name" value="mycothiol_MshB"/>
    <property type="match status" value="1"/>
</dbReference>
<dbReference type="SUPFAM" id="SSF102588">
    <property type="entry name" value="LmbE-like"/>
    <property type="match status" value="1"/>
</dbReference>
<dbReference type="EC" id="3.5.1.103" evidence="4"/>